<keyword evidence="1" id="KW-0812">Transmembrane</keyword>
<feature type="transmembrane region" description="Helical" evidence="1">
    <location>
        <begin position="157"/>
        <end position="174"/>
    </location>
</feature>
<reference evidence="3" key="1">
    <citation type="journal article" date="2015" name="Nature">
        <title>Complex archaea that bridge the gap between prokaryotes and eukaryotes.</title>
        <authorList>
            <person name="Spang A."/>
            <person name="Saw J.H."/>
            <person name="Jorgensen S.L."/>
            <person name="Zaremba-Niedzwiedzka K."/>
            <person name="Martijn J."/>
            <person name="Lind A.E."/>
            <person name="van Eijk R."/>
            <person name="Schleper C."/>
            <person name="Guy L."/>
            <person name="Ettema T.J."/>
        </authorList>
    </citation>
    <scope>NUCLEOTIDE SEQUENCE</scope>
</reference>
<feature type="transmembrane region" description="Helical" evidence="1">
    <location>
        <begin position="88"/>
        <end position="110"/>
    </location>
</feature>
<sequence>MELLVVFGRLVFSSFSNVFQKKLAQQGLHPFFIVMASYLILSIICLPLLWMLNPTELSLSFWINIFFAALFDMAGTLFLVMSLSKTDLSVFGPLNAYKVVISMFLAMIFLGEIPSLQGFIGVGIIVLGSYFLFPVASNINSNRLLQLLSDKGVQYRFLSIVLFSIGTLPLKQAVVLGDALATTVFWCLIGLPLAIIANRLFLKDNFKHDIALSKNNLSQFIYLGSLIFLMQYMTMIVFSQLFIAYSLALFQLAMVLQVFLGYRIFNEKHLLRRLAASAVMIVGSLLVLKA</sequence>
<feature type="transmembrane region" description="Helical" evidence="1">
    <location>
        <begin position="220"/>
        <end position="238"/>
    </location>
</feature>
<organism evidence="3">
    <name type="scientific">marine sediment metagenome</name>
    <dbReference type="NCBI Taxonomy" id="412755"/>
    <lineage>
        <taxon>unclassified sequences</taxon>
        <taxon>metagenomes</taxon>
        <taxon>ecological metagenomes</taxon>
    </lineage>
</organism>
<dbReference type="SUPFAM" id="SSF103481">
    <property type="entry name" value="Multidrug resistance efflux transporter EmrE"/>
    <property type="match status" value="1"/>
</dbReference>
<dbReference type="InterPro" id="IPR037185">
    <property type="entry name" value="EmrE-like"/>
</dbReference>
<evidence type="ECO:0000313" key="3">
    <source>
        <dbReference type="EMBL" id="KKN23185.1"/>
    </source>
</evidence>
<evidence type="ECO:0000259" key="2">
    <source>
        <dbReference type="Pfam" id="PF00892"/>
    </source>
</evidence>
<feature type="transmembrane region" description="Helical" evidence="1">
    <location>
        <begin position="116"/>
        <end position="136"/>
    </location>
</feature>
<comment type="caution">
    <text evidence="3">The sequence shown here is derived from an EMBL/GenBank/DDBJ whole genome shotgun (WGS) entry which is preliminary data.</text>
</comment>
<feature type="transmembrane region" description="Helical" evidence="1">
    <location>
        <begin position="270"/>
        <end position="288"/>
    </location>
</feature>
<dbReference type="Pfam" id="PF00892">
    <property type="entry name" value="EamA"/>
    <property type="match status" value="1"/>
</dbReference>
<feature type="transmembrane region" description="Helical" evidence="1">
    <location>
        <begin position="180"/>
        <end position="200"/>
    </location>
</feature>
<proteinExistence type="predicted"/>
<evidence type="ECO:0000256" key="1">
    <source>
        <dbReference type="SAM" id="Phobius"/>
    </source>
</evidence>
<dbReference type="InterPro" id="IPR000620">
    <property type="entry name" value="EamA_dom"/>
</dbReference>
<feature type="transmembrane region" description="Helical" evidence="1">
    <location>
        <begin position="31"/>
        <end position="53"/>
    </location>
</feature>
<dbReference type="EMBL" id="LAZR01002996">
    <property type="protein sequence ID" value="KKN23185.1"/>
    <property type="molecule type" value="Genomic_DNA"/>
</dbReference>
<feature type="transmembrane region" description="Helical" evidence="1">
    <location>
        <begin position="244"/>
        <end position="265"/>
    </location>
</feature>
<keyword evidence="1" id="KW-1133">Transmembrane helix</keyword>
<accession>A0A0F9NUL0</accession>
<name>A0A0F9NUL0_9ZZZZ</name>
<dbReference type="GO" id="GO:0016020">
    <property type="term" value="C:membrane"/>
    <property type="evidence" value="ECO:0007669"/>
    <property type="project" value="InterPro"/>
</dbReference>
<gene>
    <name evidence="3" type="ORF">LCGC14_0907490</name>
</gene>
<feature type="domain" description="EamA" evidence="2">
    <location>
        <begin position="3"/>
        <end position="132"/>
    </location>
</feature>
<protein>
    <recommendedName>
        <fullName evidence="2">EamA domain-containing protein</fullName>
    </recommendedName>
</protein>
<dbReference type="AlphaFoldDB" id="A0A0F9NUL0"/>
<keyword evidence="1" id="KW-0472">Membrane</keyword>
<feature type="transmembrane region" description="Helical" evidence="1">
    <location>
        <begin position="59"/>
        <end position="81"/>
    </location>
</feature>